<keyword evidence="1" id="KW-0479">Metal-binding</keyword>
<dbReference type="PROSITE" id="PS00934">
    <property type="entry name" value="GLYOXALASE_I_1"/>
    <property type="match status" value="1"/>
</dbReference>
<feature type="domain" description="VOC" evidence="2">
    <location>
        <begin position="16"/>
        <end position="133"/>
    </location>
</feature>
<proteinExistence type="predicted"/>
<keyword evidence="4" id="KW-1185">Reference proteome</keyword>
<dbReference type="InterPro" id="IPR018146">
    <property type="entry name" value="Glyoxalase_1_CS"/>
</dbReference>
<organism evidence="3 4">
    <name type="scientific">Guyparkeria halophila</name>
    <dbReference type="NCBI Taxonomy" id="47960"/>
    <lineage>
        <taxon>Bacteria</taxon>
        <taxon>Pseudomonadati</taxon>
        <taxon>Pseudomonadota</taxon>
        <taxon>Gammaproteobacteria</taxon>
        <taxon>Chromatiales</taxon>
        <taxon>Thioalkalibacteraceae</taxon>
        <taxon>Guyparkeria</taxon>
    </lineage>
</organism>
<dbReference type="EMBL" id="CP140153">
    <property type="protein sequence ID" value="WQH16333.1"/>
    <property type="molecule type" value="Genomic_DNA"/>
</dbReference>
<dbReference type="InterPro" id="IPR050383">
    <property type="entry name" value="GlyoxalaseI/FosfomycinResist"/>
</dbReference>
<dbReference type="Gene3D" id="3.10.180.10">
    <property type="entry name" value="2,3-Dihydroxybiphenyl 1,2-Dioxygenase, domain 1"/>
    <property type="match status" value="1"/>
</dbReference>
<sequence length="137" mass="14665">MPDADNRLDVPPEVQGVDHVSLLVSDARRSRAFYAEVLGLAELPRPDLGFPGAWLSLGGGQALHLLELPNPDGVDGRPEHGGRDRHFALRVETTAPFAGRLEAKGLAFTRSRSGRDALFFRDPDGNAVELVGTNGSA</sequence>
<dbReference type="InterPro" id="IPR037523">
    <property type="entry name" value="VOC_core"/>
</dbReference>
<reference evidence="3 4" key="1">
    <citation type="submission" date="2023-11" db="EMBL/GenBank/DDBJ databases">
        <title>MicrobeMod: A computational toolkit for identifying prokaryotic methylation and restriction-modification with nanopore sequencing.</title>
        <authorList>
            <person name="Crits-Christoph A."/>
            <person name="Kang S.C."/>
            <person name="Lee H."/>
            <person name="Ostrov N."/>
        </authorList>
    </citation>
    <scope>NUCLEOTIDE SEQUENCE [LARGE SCALE GENOMIC DNA]</scope>
    <source>
        <strain evidence="3 4">ATCC 49870</strain>
    </source>
</reference>
<dbReference type="PANTHER" id="PTHR21366">
    <property type="entry name" value="GLYOXALASE FAMILY PROTEIN"/>
    <property type="match status" value="1"/>
</dbReference>
<evidence type="ECO:0000259" key="2">
    <source>
        <dbReference type="PROSITE" id="PS51819"/>
    </source>
</evidence>
<protein>
    <submittedName>
        <fullName evidence="3">VOC family protein</fullName>
    </submittedName>
</protein>
<dbReference type="RefSeq" id="WP_322521331.1">
    <property type="nucleotide sequence ID" value="NZ_CP140153.1"/>
</dbReference>
<dbReference type="Proteomes" id="UP001327459">
    <property type="component" value="Chromosome"/>
</dbReference>
<accession>A0ABZ0YVW9</accession>
<evidence type="ECO:0000313" key="3">
    <source>
        <dbReference type="EMBL" id="WQH16333.1"/>
    </source>
</evidence>
<dbReference type="InterPro" id="IPR029068">
    <property type="entry name" value="Glyas_Bleomycin-R_OHBP_Dase"/>
</dbReference>
<name>A0ABZ0YVW9_9GAMM</name>
<evidence type="ECO:0000313" key="4">
    <source>
        <dbReference type="Proteomes" id="UP001327459"/>
    </source>
</evidence>
<dbReference type="CDD" id="cd07245">
    <property type="entry name" value="VOC_like"/>
    <property type="match status" value="1"/>
</dbReference>
<dbReference type="SUPFAM" id="SSF54593">
    <property type="entry name" value="Glyoxalase/Bleomycin resistance protein/Dihydroxybiphenyl dioxygenase"/>
    <property type="match status" value="1"/>
</dbReference>
<dbReference type="PROSITE" id="PS51819">
    <property type="entry name" value="VOC"/>
    <property type="match status" value="1"/>
</dbReference>
<dbReference type="InterPro" id="IPR004360">
    <property type="entry name" value="Glyas_Fos-R_dOase_dom"/>
</dbReference>
<dbReference type="Pfam" id="PF00903">
    <property type="entry name" value="Glyoxalase"/>
    <property type="match status" value="1"/>
</dbReference>
<evidence type="ECO:0000256" key="1">
    <source>
        <dbReference type="ARBA" id="ARBA00022723"/>
    </source>
</evidence>
<dbReference type="PANTHER" id="PTHR21366:SF22">
    <property type="entry name" value="VOC DOMAIN-CONTAINING PROTEIN"/>
    <property type="match status" value="1"/>
</dbReference>
<gene>
    <name evidence="3" type="ORF">SR882_00110</name>
</gene>